<dbReference type="Gene3D" id="1.20.1730.10">
    <property type="entry name" value="Sodium/glucose cotransporter"/>
    <property type="match status" value="2"/>
</dbReference>
<reference evidence="15" key="1">
    <citation type="journal article" date="2008" name="Nature">
        <title>The amphioxus genome and the evolution of the chordate karyotype.</title>
        <authorList>
            <consortium name="US DOE Joint Genome Institute (JGI-PGF)"/>
            <person name="Putnam N.H."/>
            <person name="Butts T."/>
            <person name="Ferrier D.E.K."/>
            <person name="Furlong R.F."/>
            <person name="Hellsten U."/>
            <person name="Kawashima T."/>
            <person name="Robinson-Rechavi M."/>
            <person name="Shoguchi E."/>
            <person name="Terry A."/>
            <person name="Yu J.-K."/>
            <person name="Benito-Gutierrez E.L."/>
            <person name="Dubchak I."/>
            <person name="Garcia-Fernandez J."/>
            <person name="Gibson-Brown J.J."/>
            <person name="Grigoriev I.V."/>
            <person name="Horton A.C."/>
            <person name="de Jong P.J."/>
            <person name="Jurka J."/>
            <person name="Kapitonov V.V."/>
            <person name="Kohara Y."/>
            <person name="Kuroki Y."/>
            <person name="Lindquist E."/>
            <person name="Lucas S."/>
            <person name="Osoegawa K."/>
            <person name="Pennacchio L.A."/>
            <person name="Salamov A.A."/>
            <person name="Satou Y."/>
            <person name="Sauka-Spengler T."/>
            <person name="Schmutz J."/>
            <person name="Shin-I T."/>
            <person name="Toyoda A."/>
            <person name="Bronner-Fraser M."/>
            <person name="Fujiyama A."/>
            <person name="Holland L.Z."/>
            <person name="Holland P.W.H."/>
            <person name="Satoh N."/>
            <person name="Rokhsar D.S."/>
        </authorList>
    </citation>
    <scope>NUCLEOTIDE SEQUENCE [LARGE SCALE GENOMIC DNA]</scope>
    <source>
        <strain evidence="15">S238N-H82</strain>
        <tissue evidence="15">Testes</tissue>
    </source>
</reference>
<keyword evidence="5" id="KW-0769">Symport</keyword>
<keyword evidence="9" id="KW-0406">Ion transport</keyword>
<dbReference type="InterPro" id="IPR052244">
    <property type="entry name" value="Choline_transporter"/>
</dbReference>
<evidence type="ECO:0000256" key="14">
    <source>
        <dbReference type="SAM" id="Phobius"/>
    </source>
</evidence>
<dbReference type="STRING" id="7739.C3XUN0"/>
<dbReference type="PANTHER" id="PTHR45897">
    <property type="entry name" value="HIGH-AFFINITY CHOLINE TRANSPORTER 1"/>
    <property type="match status" value="1"/>
</dbReference>
<feature type="region of interest" description="Disordered" evidence="13">
    <location>
        <begin position="609"/>
        <end position="658"/>
    </location>
</feature>
<sequence>MAVNVAGAVVVVVLYVGMLGVGVWAGWRGKRRRDGRGEAQPESEDFMVAGRSFNGVIGTLTMTATFVGGAFINGTAEAVYTSGSGLLWAQAPFGLAISLLIGGVFFAKTMRSAGFTTVFDPFQRKFGRFMCVLLYLPSVLSEIFYSGTILAALGTTLSVILGLDLRLSILISTSVAVLYTLLGGLYSVAYTDVLQLIFIFVGLADVSKHKGAQNRKERRKRPYGSSWRAGDGEFSDDDRSPSRDRQGQDRHGSGQLTSCPSGTSYTTYKTAVSKRTITTKRRDRRRQPYNTSWLSGDVESEDDRSSSRSRPRHERHGSHQEKSSRIASSTPTAVPSGEEKRRLSPPPIVLKLRRVAPPPQYEAKEAAGASKEYVVVHRNQSTNPNVCHDDTGSIKRPCSTFEDSNESRRQDGKDSKRRISYQEYINRSRSGDSRNVSASAPEVQTGTKVPGKTEKSPTSDRDRQVIKARRRMSQHELAEVSSQIRARKEALCPLITEKKTTVPTSHPTSPQPEPAHSSATRCCGSADVSAAAPTQEETPAVSTYGQSAGVRHGHDVITQKSTSSRLSIGKTLIEFLKREEEKIRRDQKLRKLFRKKAAALAAKIGGNRAIRSSGPSAAAELQEKSVRSDSLKRREERLLGQSQMPPSDQETDSRPPAQQYPVKQLIQPSNISQMSQSGGNVQCLLAATAVAAPPQNVPHGVRTDNPRDKRLRDIVPDGVRTNNPRDNSRLRDIVPDGVRTDNPRDKRLRDIVPDGVRTNNPRDNRLRDIVPDGVRTDKLRDKRPRGIVPDGVRTDNPRDKRLRDIVPDGVRTDKPRDKRPRGIVPDGVRTDNPRDKRLRDIVPDGVRTDKPRDKRLRGIVPVDENAHRRRRAPRSSTQTPLRSMPVQAVYTAKEIEQGIRSIRNADSEIPSSHEQRLAAVPAPRLYDPPLLTSLPTPRLSNAPLLTSLPTPRLSNPPHLTSLPTPRLSNAPLLTLLPTPRLSNPPHLTSLPTPRLSNPPLLTSLPTPRLSNPPLLTSLPTPRLSNPPILTSLPTPRLSNPPLLTSLSKPWPSNPPPLSSLPTPQQVLQFMREQRASMFGEAAVLQQSGNVQQQTSLPRTMTSPLTTQCLQKKKTNQLQAGRSDRPPPGEPPIAVGSATAAMPIQGHPSTGRDSSVRQESSDVRQQASLSTPMTSPLTARLVLQKKKKKSNKNQAGRKGRPRKPPVAVKAGKTDNLGRATTSMPMQDHSSTRTAMAVPLMTPSPDSNNNTITAPATPALPAVLPDRIPLEDAIRLLVGTESKDDPGPHVHVDSPMATTAGSSTSVFPKARGQSSSGTSTGKMEQSSGGSSSDLLPTSQSTRLGDKRSKKRARTGADTGTGKRFKPQSSLTLMYSTCEPVDVFDASYNEKKDDGFDGYETPTLSLSRSDDGLWHSCKPVNSLSRPPPLPPLYRPRPPGLEHVQDSPPPTSPGSPRHPSFPLRYGATGRREPMDHYLTPYHRVGVREDPGSPLQSTSTCPDHMVARYQNYLWIEPCLWTDSGLCDMASEREVVWLVRVSVVIIGACAALVALTSHTIIGLWYLASELCYVILLPQVVCVLFVRFSNTYGSLAGFIVGLILRIAAGEPLLNMAPFVWYPFYSDDLGQLFPFRTLAMLASLVTMVIISGMFHVGFHRGVLPTKLDVFQCYRTECDLTASKKDMDMTLFGLKYNKSCDPELTSNEVIGVENAGNLNTQE</sequence>
<evidence type="ECO:0000256" key="12">
    <source>
        <dbReference type="ARBA" id="ARBA00023201"/>
    </source>
</evidence>
<feature type="compositionally biased region" description="Polar residues" evidence="13">
    <location>
        <begin position="1162"/>
        <end position="1176"/>
    </location>
</feature>
<evidence type="ECO:0000256" key="3">
    <source>
        <dbReference type="ARBA" id="ARBA00022448"/>
    </source>
</evidence>
<feature type="compositionally biased region" description="Polar residues" evidence="13">
    <location>
        <begin position="254"/>
        <end position="270"/>
    </location>
</feature>
<feature type="transmembrane region" description="Helical" evidence="14">
    <location>
        <begin position="48"/>
        <end position="72"/>
    </location>
</feature>
<comment type="similarity">
    <text evidence="2">Belongs to the sodium:solute symporter (SSF) (TC 2.A.21) family.</text>
</comment>
<dbReference type="eggNOG" id="KOG3761">
    <property type="taxonomic scope" value="Eukaryota"/>
</dbReference>
<gene>
    <name evidence="15" type="ORF">BRAFLDRAFT_100111</name>
</gene>
<dbReference type="PANTHER" id="PTHR45897:SF4">
    <property type="entry name" value="HIGH-AFFINITY CHOLINE TRANSPORTER 1"/>
    <property type="match status" value="1"/>
</dbReference>
<feature type="compositionally biased region" description="Basic and acidic residues" evidence="13">
    <location>
        <begin position="237"/>
        <end position="252"/>
    </location>
</feature>
<feature type="region of interest" description="Disordered" evidence="13">
    <location>
        <begin position="929"/>
        <end position="1058"/>
    </location>
</feature>
<feature type="compositionally biased region" description="Basic and acidic residues" evidence="13">
    <location>
        <begin position="405"/>
        <end position="414"/>
    </location>
</feature>
<feature type="compositionally biased region" description="Basic and acidic residues" evidence="13">
    <location>
        <begin position="828"/>
        <end position="852"/>
    </location>
</feature>
<dbReference type="GO" id="GO:0016020">
    <property type="term" value="C:membrane"/>
    <property type="evidence" value="ECO:0007669"/>
    <property type="project" value="UniProtKB-SubCell"/>
</dbReference>
<feature type="compositionally biased region" description="Basic and acidic residues" evidence="13">
    <location>
        <begin position="1279"/>
        <end position="1290"/>
    </location>
</feature>
<evidence type="ECO:0000256" key="8">
    <source>
        <dbReference type="ARBA" id="ARBA00023053"/>
    </source>
</evidence>
<proteinExistence type="inferred from homology"/>
<feature type="compositionally biased region" description="Low complexity" evidence="13">
    <location>
        <begin position="929"/>
        <end position="957"/>
    </location>
</feature>
<evidence type="ECO:0000256" key="6">
    <source>
        <dbReference type="ARBA" id="ARBA00022979"/>
    </source>
</evidence>
<feature type="compositionally biased region" description="Basic and acidic residues" evidence="13">
    <location>
        <begin position="760"/>
        <end position="780"/>
    </location>
</feature>
<feature type="transmembrane region" description="Helical" evidence="14">
    <location>
        <begin position="6"/>
        <end position="27"/>
    </location>
</feature>
<feature type="region of interest" description="Disordered" evidence="13">
    <location>
        <begin position="1278"/>
        <end position="1363"/>
    </location>
</feature>
<dbReference type="InParanoid" id="C3XUN0"/>
<comment type="subcellular location">
    <subcellularLocation>
        <location evidence="1">Membrane</location>
        <topology evidence="1">Multi-pass membrane protein</topology>
    </subcellularLocation>
</comment>
<feature type="region of interest" description="Disordered" evidence="13">
    <location>
        <begin position="498"/>
        <end position="538"/>
    </location>
</feature>
<evidence type="ECO:0000256" key="13">
    <source>
        <dbReference type="SAM" id="MobiDB-lite"/>
    </source>
</evidence>
<dbReference type="GO" id="GO:0006814">
    <property type="term" value="P:sodium ion transport"/>
    <property type="evidence" value="ECO:0007669"/>
    <property type="project" value="UniProtKB-KW"/>
</dbReference>
<dbReference type="InterPro" id="IPR038377">
    <property type="entry name" value="Na/Glc_symporter_sf"/>
</dbReference>
<feature type="compositionally biased region" description="Basic and acidic residues" evidence="13">
    <location>
        <begin position="701"/>
        <end position="715"/>
    </location>
</feature>
<keyword evidence="3" id="KW-0813">Transport</keyword>
<keyword evidence="10 14" id="KW-0472">Membrane</keyword>
<keyword evidence="6" id="KW-0530">Neurotransmitter biosynthesis</keyword>
<keyword evidence="12" id="KW-0739">Sodium transport</keyword>
<feature type="region of interest" description="Disordered" evidence="13">
    <location>
        <begin position="694"/>
        <end position="880"/>
    </location>
</feature>
<feature type="compositionally biased region" description="Basic residues" evidence="13">
    <location>
        <begin position="211"/>
        <end position="222"/>
    </location>
</feature>
<dbReference type="GO" id="GO:0015293">
    <property type="term" value="F:symporter activity"/>
    <property type="evidence" value="ECO:0007669"/>
    <property type="project" value="UniProtKB-KW"/>
</dbReference>
<feature type="compositionally biased region" description="Basic and acidic residues" evidence="13">
    <location>
        <begin position="792"/>
        <end position="816"/>
    </location>
</feature>
<feature type="compositionally biased region" description="Pro residues" evidence="13">
    <location>
        <begin position="1422"/>
        <end position="1435"/>
    </location>
</feature>
<feature type="transmembrane region" description="Helical" evidence="14">
    <location>
        <begin position="167"/>
        <end position="189"/>
    </location>
</feature>
<feature type="compositionally biased region" description="Basic and acidic residues" evidence="13">
    <location>
        <begin position="451"/>
        <end position="465"/>
    </location>
</feature>
<feature type="region of interest" description="Disordered" evidence="13">
    <location>
        <begin position="1236"/>
        <end position="1255"/>
    </location>
</feature>
<evidence type="ECO:0000256" key="9">
    <source>
        <dbReference type="ARBA" id="ARBA00023065"/>
    </source>
</evidence>
<dbReference type="EMBL" id="GG666466">
    <property type="protein sequence ID" value="EEN68229.1"/>
    <property type="molecule type" value="Genomic_DNA"/>
</dbReference>
<evidence type="ECO:0000256" key="4">
    <source>
        <dbReference type="ARBA" id="ARBA00022692"/>
    </source>
</evidence>
<feature type="transmembrane region" description="Helical" evidence="14">
    <location>
        <begin position="87"/>
        <end position="107"/>
    </location>
</feature>
<feature type="transmembrane region" description="Helical" evidence="14">
    <location>
        <begin position="1591"/>
        <end position="1613"/>
    </location>
</feature>
<dbReference type="InterPro" id="IPR018212">
    <property type="entry name" value="Na/solute_symporter_CS"/>
</dbReference>
<evidence type="ECO:0000313" key="15">
    <source>
        <dbReference type="EMBL" id="EEN68229.1"/>
    </source>
</evidence>
<keyword evidence="7 14" id="KW-1133">Transmembrane helix</keyword>
<keyword evidence="4 14" id="KW-0812">Transmembrane</keyword>
<feature type="compositionally biased region" description="Polar residues" evidence="13">
    <location>
        <begin position="1217"/>
        <end position="1230"/>
    </location>
</feature>
<dbReference type="PROSITE" id="PS00456">
    <property type="entry name" value="NA_SOLUT_SYMP_1"/>
    <property type="match status" value="1"/>
</dbReference>
<dbReference type="Pfam" id="PF00474">
    <property type="entry name" value="SSF"/>
    <property type="match status" value="1"/>
</dbReference>
<feature type="region of interest" description="Disordered" evidence="13">
    <location>
        <begin position="1415"/>
        <end position="1468"/>
    </location>
</feature>
<organism>
    <name type="scientific">Branchiostoma floridae</name>
    <name type="common">Florida lancelet</name>
    <name type="synonym">Amphioxus</name>
    <dbReference type="NCBI Taxonomy" id="7739"/>
    <lineage>
        <taxon>Eukaryota</taxon>
        <taxon>Metazoa</taxon>
        <taxon>Chordata</taxon>
        <taxon>Cephalochordata</taxon>
        <taxon>Leptocardii</taxon>
        <taxon>Amphioxiformes</taxon>
        <taxon>Branchiostomatidae</taxon>
        <taxon>Branchiostoma</taxon>
    </lineage>
</organism>
<feature type="compositionally biased region" description="Polar residues" evidence="13">
    <location>
        <begin position="1294"/>
        <end position="1340"/>
    </location>
</feature>
<dbReference type="GO" id="GO:0015220">
    <property type="term" value="F:choline transmembrane transporter activity"/>
    <property type="evidence" value="ECO:0007669"/>
    <property type="project" value="UniProtKB-ARBA"/>
</dbReference>
<feature type="compositionally biased region" description="Basic residues" evidence="13">
    <location>
        <begin position="277"/>
        <end position="287"/>
    </location>
</feature>
<keyword evidence="8" id="KW-0915">Sodium</keyword>
<feature type="compositionally biased region" description="Low complexity" evidence="13">
    <location>
        <begin position="965"/>
        <end position="1027"/>
    </location>
</feature>
<feature type="transmembrane region" description="Helical" evidence="14">
    <location>
        <begin position="132"/>
        <end position="161"/>
    </location>
</feature>
<evidence type="ECO:0000256" key="5">
    <source>
        <dbReference type="ARBA" id="ARBA00022847"/>
    </source>
</evidence>
<feature type="region of interest" description="Disordered" evidence="13">
    <location>
        <begin position="1087"/>
        <end position="1230"/>
    </location>
</feature>
<feature type="compositionally biased region" description="Polar residues" evidence="13">
    <location>
        <begin position="1031"/>
        <end position="1044"/>
    </location>
</feature>
<feature type="transmembrane region" description="Helical" evidence="14">
    <location>
        <begin position="1555"/>
        <end position="1579"/>
    </location>
</feature>
<evidence type="ECO:0000256" key="7">
    <source>
        <dbReference type="ARBA" id="ARBA00022989"/>
    </source>
</evidence>
<feature type="compositionally biased region" description="Polar residues" evidence="13">
    <location>
        <begin position="423"/>
        <end position="447"/>
    </location>
</feature>
<evidence type="ECO:0000256" key="11">
    <source>
        <dbReference type="ARBA" id="ARBA00023180"/>
    </source>
</evidence>
<accession>C3XUN0</accession>
<feature type="region of interest" description="Disordered" evidence="13">
    <location>
        <begin position="211"/>
        <end position="483"/>
    </location>
</feature>
<dbReference type="InterPro" id="IPR001734">
    <property type="entry name" value="Na/solute_symporter"/>
</dbReference>
<feature type="transmembrane region" description="Helical" evidence="14">
    <location>
        <begin position="1625"/>
        <end position="1648"/>
    </location>
</feature>
<evidence type="ECO:0000256" key="1">
    <source>
        <dbReference type="ARBA" id="ARBA00004141"/>
    </source>
</evidence>
<keyword evidence="11" id="KW-0325">Glycoprotein</keyword>
<evidence type="ECO:0000256" key="2">
    <source>
        <dbReference type="ARBA" id="ARBA00006434"/>
    </source>
</evidence>
<protein>
    <submittedName>
        <fullName evidence="15">Uncharacterized protein</fullName>
    </submittedName>
</protein>
<dbReference type="PROSITE" id="PS50283">
    <property type="entry name" value="NA_SOLUT_SYMP_3"/>
    <property type="match status" value="1"/>
</dbReference>
<feature type="compositionally biased region" description="Polar residues" evidence="13">
    <location>
        <begin position="1087"/>
        <end position="1119"/>
    </location>
</feature>
<feature type="compositionally biased region" description="Basic residues" evidence="13">
    <location>
        <begin position="307"/>
        <end position="316"/>
    </location>
</feature>
<feature type="compositionally biased region" description="Basic and acidic residues" evidence="13">
    <location>
        <begin position="726"/>
        <end position="752"/>
    </location>
</feature>
<name>C3XUN0_BRAFL</name>
<feature type="compositionally biased region" description="Basic residues" evidence="13">
    <location>
        <begin position="1182"/>
        <end position="1202"/>
    </location>
</feature>
<evidence type="ECO:0000256" key="10">
    <source>
        <dbReference type="ARBA" id="ARBA00023136"/>
    </source>
</evidence>
<feature type="compositionally biased region" description="Basic and acidic residues" evidence="13">
    <location>
        <begin position="621"/>
        <end position="638"/>
    </location>
</feature>